<dbReference type="InterPro" id="IPR036864">
    <property type="entry name" value="Zn2-C6_fun-type_DNA-bd_sf"/>
</dbReference>
<dbReference type="Pfam" id="PF00172">
    <property type="entry name" value="Zn_clus"/>
    <property type="match status" value="1"/>
</dbReference>
<evidence type="ECO:0000256" key="6">
    <source>
        <dbReference type="ARBA" id="ARBA00023242"/>
    </source>
</evidence>
<dbReference type="GO" id="GO:0008270">
    <property type="term" value="F:zinc ion binding"/>
    <property type="evidence" value="ECO:0007669"/>
    <property type="project" value="InterPro"/>
</dbReference>
<keyword evidence="3" id="KW-0805">Transcription regulation</keyword>
<dbReference type="OrthoDB" id="4937900at2759"/>
<evidence type="ECO:0000313" key="8">
    <source>
        <dbReference type="EMBL" id="QDS73985.1"/>
    </source>
</evidence>
<dbReference type="InterPro" id="IPR021858">
    <property type="entry name" value="Fun_TF"/>
</dbReference>
<dbReference type="Gene3D" id="4.10.240.10">
    <property type="entry name" value="Zn(2)-C6 fungal-type DNA-binding domain"/>
    <property type="match status" value="1"/>
</dbReference>
<dbReference type="PROSITE" id="PS50048">
    <property type="entry name" value="ZN2_CY6_FUNGAL_2"/>
    <property type="match status" value="1"/>
</dbReference>
<evidence type="ECO:0000259" key="7">
    <source>
        <dbReference type="PROSITE" id="PS50048"/>
    </source>
</evidence>
<evidence type="ECO:0000256" key="2">
    <source>
        <dbReference type="ARBA" id="ARBA00022833"/>
    </source>
</evidence>
<keyword evidence="6" id="KW-0539">Nucleus</keyword>
<evidence type="ECO:0000256" key="5">
    <source>
        <dbReference type="ARBA" id="ARBA00023163"/>
    </source>
</evidence>
<evidence type="ECO:0000256" key="3">
    <source>
        <dbReference type="ARBA" id="ARBA00023015"/>
    </source>
</evidence>
<dbReference type="PANTHER" id="PTHR36206:SF12">
    <property type="entry name" value="ASPERCRYPTIN BIOSYNTHESIS CLUSTER-SPECIFIC TRANSCRIPTION REGULATOR ATNN-RELATED"/>
    <property type="match status" value="1"/>
</dbReference>
<accession>A0A517LEB5</accession>
<dbReference type="SMART" id="SM00066">
    <property type="entry name" value="GAL4"/>
    <property type="match status" value="1"/>
</dbReference>
<name>A0A517LEB5_9PEZI</name>
<proteinExistence type="predicted"/>
<gene>
    <name evidence="8" type="ORF">FKW77_008526</name>
</gene>
<dbReference type="PROSITE" id="PS00463">
    <property type="entry name" value="ZN2_CY6_FUNGAL_1"/>
    <property type="match status" value="1"/>
</dbReference>
<evidence type="ECO:0000313" key="9">
    <source>
        <dbReference type="Proteomes" id="UP000316270"/>
    </source>
</evidence>
<dbReference type="SUPFAM" id="SSF57701">
    <property type="entry name" value="Zn2/Cys6 DNA-binding domain"/>
    <property type="match status" value="1"/>
</dbReference>
<keyword evidence="9" id="KW-1185">Reference proteome</keyword>
<dbReference type="InterPro" id="IPR052360">
    <property type="entry name" value="Transcr_Regulatory_Proteins"/>
</dbReference>
<sequence length="519" mass="58403">MRSRCVHERKRTGCVTCKTRHVRCGEEKPICHNCKRLKKECSYAPTDDAARPRRRTKTDITFKAVTFPLAPTTHPQAPIKKATSSRERRVFDFFCQRTVPLLSHNFSSEFWTYDVLQMFESVPAIRHCILALASLHLDAHDGKHEIGATEASSCCLTSSSTSHYFGALSCLRRAIDPAFIERSSLEVALVASTLLAIYESLLGCGKQSRIHVHHGIQLALQSQSDGANSRVFFPTVRLLGTFKLGQRMLSREGDTAAEKSFDSMFMDLIALRQADSEIEKLVFKSLSVNHKVVQFATDCDSGKFVGRTEERHAMHSHLLNLVQDCRGDLANADYPDAHAVKILRSQLELTWIILRRGMDGGQTSYDGCTQNFETILHLVESVLVGRDQVNQPPLAFSIDLGFIPLLLFVARLCRQPILRRKAIDMLAMCPPTDGNWDRQRAIAAARAVIRFEEQCEDDDAPHPIPEERRVHHILFDDSNSETSKSEENMRITLMTRPKGDTMGFNSATFHIPVERLAIG</sequence>
<feature type="domain" description="Zn(2)-C6 fungal-type" evidence="7">
    <location>
        <begin position="13"/>
        <end position="43"/>
    </location>
</feature>
<dbReference type="GO" id="GO:0000981">
    <property type="term" value="F:DNA-binding transcription factor activity, RNA polymerase II-specific"/>
    <property type="evidence" value="ECO:0007669"/>
    <property type="project" value="InterPro"/>
</dbReference>
<keyword evidence="5" id="KW-0804">Transcription</keyword>
<dbReference type="Pfam" id="PF11951">
    <property type="entry name" value="Fungal_trans_2"/>
    <property type="match status" value="1"/>
</dbReference>
<evidence type="ECO:0000256" key="4">
    <source>
        <dbReference type="ARBA" id="ARBA00023125"/>
    </source>
</evidence>
<keyword evidence="1" id="KW-0479">Metal-binding</keyword>
<keyword evidence="2" id="KW-0862">Zinc</keyword>
<dbReference type="Proteomes" id="UP000316270">
    <property type="component" value="Chromosome 10"/>
</dbReference>
<protein>
    <recommendedName>
        <fullName evidence="7">Zn(2)-C6 fungal-type domain-containing protein</fullName>
    </recommendedName>
</protein>
<dbReference type="GO" id="GO:0003677">
    <property type="term" value="F:DNA binding"/>
    <property type="evidence" value="ECO:0007669"/>
    <property type="project" value="UniProtKB-KW"/>
</dbReference>
<dbReference type="EMBL" id="CP042194">
    <property type="protein sequence ID" value="QDS73985.1"/>
    <property type="molecule type" value="Genomic_DNA"/>
</dbReference>
<organism evidence="8 9">
    <name type="scientific">Venturia effusa</name>
    <dbReference type="NCBI Taxonomy" id="50376"/>
    <lineage>
        <taxon>Eukaryota</taxon>
        <taxon>Fungi</taxon>
        <taxon>Dikarya</taxon>
        <taxon>Ascomycota</taxon>
        <taxon>Pezizomycotina</taxon>
        <taxon>Dothideomycetes</taxon>
        <taxon>Pleosporomycetidae</taxon>
        <taxon>Venturiales</taxon>
        <taxon>Venturiaceae</taxon>
        <taxon>Venturia</taxon>
    </lineage>
</organism>
<dbReference type="InterPro" id="IPR001138">
    <property type="entry name" value="Zn2Cys6_DnaBD"/>
</dbReference>
<keyword evidence="4" id="KW-0238">DNA-binding</keyword>
<dbReference type="PANTHER" id="PTHR36206">
    <property type="entry name" value="ASPERCRYPTIN BIOSYNTHESIS CLUSTER-SPECIFIC TRANSCRIPTION REGULATOR ATNN-RELATED"/>
    <property type="match status" value="1"/>
</dbReference>
<evidence type="ECO:0000256" key="1">
    <source>
        <dbReference type="ARBA" id="ARBA00022723"/>
    </source>
</evidence>
<reference evidence="8 9" key="1">
    <citation type="submission" date="2019-07" db="EMBL/GenBank/DDBJ databases">
        <title>Finished genome of Venturia effusa.</title>
        <authorList>
            <person name="Young C.A."/>
            <person name="Cox M.P."/>
            <person name="Ganley A.R.D."/>
            <person name="David W.J."/>
        </authorList>
    </citation>
    <scope>NUCLEOTIDE SEQUENCE [LARGE SCALE GENOMIC DNA]</scope>
    <source>
        <strain evidence="9">albino</strain>
    </source>
</reference>
<dbReference type="AlphaFoldDB" id="A0A517LEB5"/>
<dbReference type="CDD" id="cd00067">
    <property type="entry name" value="GAL4"/>
    <property type="match status" value="1"/>
</dbReference>